<dbReference type="InterPro" id="IPR022175">
    <property type="entry name" value="BCAS3_dom"/>
</dbReference>
<dbReference type="EMBL" id="GITU01001040">
    <property type="protein sequence ID" value="MBC1169743.1"/>
    <property type="molecule type" value="Transcribed_RNA"/>
</dbReference>
<feature type="compositionally biased region" description="Polar residues" evidence="2">
    <location>
        <begin position="471"/>
        <end position="493"/>
    </location>
</feature>
<evidence type="ECO:0000259" key="3">
    <source>
        <dbReference type="Pfam" id="PF12490"/>
    </source>
</evidence>
<feature type="region of interest" description="Disordered" evidence="2">
    <location>
        <begin position="1103"/>
        <end position="1240"/>
    </location>
</feature>
<dbReference type="InterPro" id="IPR015943">
    <property type="entry name" value="WD40/YVTN_repeat-like_dom_sf"/>
</dbReference>
<dbReference type="VEuPathDB" id="VectorBase:LLONM1_010043"/>
<feature type="region of interest" description="Disordered" evidence="2">
    <location>
        <begin position="940"/>
        <end position="1011"/>
    </location>
</feature>
<evidence type="ECO:0000259" key="4">
    <source>
        <dbReference type="Pfam" id="PF21034"/>
    </source>
</evidence>
<keyword evidence="7" id="KW-1185">Reference proteome</keyword>
<comment type="subcellular location">
    <subcellularLocation>
        <location evidence="1">Preautophagosomal structure</location>
    </subcellularLocation>
</comment>
<dbReference type="PANTHER" id="PTHR13268:SF0">
    <property type="entry name" value="BCAS3 MICROTUBULE ASSOCIATED CELL MIGRATION FACTOR"/>
    <property type="match status" value="1"/>
</dbReference>
<feature type="domain" description="BCAS3" evidence="3">
    <location>
        <begin position="614"/>
        <end position="705"/>
    </location>
</feature>
<evidence type="ECO:0000256" key="2">
    <source>
        <dbReference type="SAM" id="MobiDB-lite"/>
    </source>
</evidence>
<feature type="region of interest" description="Disordered" evidence="2">
    <location>
        <begin position="522"/>
        <end position="546"/>
    </location>
</feature>
<dbReference type="InterPro" id="IPR048382">
    <property type="entry name" value="BCAS3_WD40"/>
</dbReference>
<feature type="region of interest" description="Disordered" evidence="2">
    <location>
        <begin position="290"/>
        <end position="313"/>
    </location>
</feature>
<dbReference type="EnsemblMetazoa" id="LLOJ004615-RA">
    <property type="protein sequence ID" value="LLOJ004615-PA"/>
    <property type="gene ID" value="LLOJ004615"/>
</dbReference>
<dbReference type="GO" id="GO:0042594">
    <property type="term" value="P:response to starvation"/>
    <property type="evidence" value="ECO:0007669"/>
    <property type="project" value="TreeGrafter"/>
</dbReference>
<feature type="domain" description="BCAS3 WD40" evidence="4">
    <location>
        <begin position="52"/>
        <end position="515"/>
    </location>
</feature>
<dbReference type="Proteomes" id="UP000092461">
    <property type="component" value="Unassembled WGS sequence"/>
</dbReference>
<evidence type="ECO:0000313" key="5">
    <source>
        <dbReference type="EMBL" id="MBC1169743.1"/>
    </source>
</evidence>
<feature type="compositionally biased region" description="Basic and acidic residues" evidence="2">
    <location>
        <begin position="1171"/>
        <end position="1182"/>
    </location>
</feature>
<evidence type="ECO:0000313" key="7">
    <source>
        <dbReference type="Proteomes" id="UP000092461"/>
    </source>
</evidence>
<feature type="compositionally biased region" description="Basic and acidic residues" evidence="2">
    <location>
        <begin position="1203"/>
        <end position="1215"/>
    </location>
</feature>
<feature type="compositionally biased region" description="Basic and acidic residues" evidence="2">
    <location>
        <begin position="1000"/>
        <end position="1011"/>
    </location>
</feature>
<name>A0A1B0CJB4_LUTLO</name>
<proteinExistence type="predicted"/>
<sequence length="1240" mass="135073">MSESPRRGARSVPAVVPPQPVCDRSVLDSVAGFINDVTLTSSGSPGDGGKDSILWARFETDADVSDLKFGEDWDVEAECAPPLLLTLGYGSGVQMWAIPATGEAVEVLSWRHGSVKCLRVLPTPIPDDSDMADVPCDQFASKRPIMALCDSPQAPTGGGTAYCSVTFVSLADGDVVKSIKFKNPIVDILANRSTIVVTFQERIAVFDARNFEDRCTVTTCHPSPGLNPNPVALGSRWMAYAERRLMSKRSSGGCDCDGVASYTATMLNAAKSLGKGLRELGESVAAGFTSQAQPQAGSPGSGSSTPVSDPRQPGVVTIMDIKHPIKDISPTTGAPISASGIDPIVAHFVAHSDAIVALQFDPSGMLLLTADRRGHDFHVFRIHPHPSGASHAAVHHLYVLHRGDTTAKVQDIVFSLDSRWVAVSSLRGTTHVFPVTPYGGPAGIRTHGSPHVVNRLSRFHRSAGLSMDGARSSSPVSYTDTPHGNNHTGSAYTNPRLPPFPHPTVILPLTQLRQPTTLVSVAGSGPATYPKGRQRHSSLSDDPNSMKPLRMCATFARPRAWLLDPPGSAREAPSIRMQRRAVDSLFIMAGHGALIQYDLEPKHTTSVAKERVSDDTPIELDVEAKAQWNLLRTADSLTEIQPPLPSDNWLLRDRVFETENAEDVREGERDDRWLAQVEIITHAGPHRRLWMGPQFIFKTYNTPSGSSLSHIDAESVEVGIATASGPLPARSNPMNMPITTTGRPIVPVLIESGSYSSYEPSPRLTDQFRHDDMDPDFSLGPRESQLREDLADAMRESPNVSRDATGPPSSCAAVSVRRDMSTMAVGHLTPPPSGGTSRSVAKVVNPLGTVTTVTQSVATSCEMDTCLADHYLHENCDEALFRPVVTVISDVRMATSEEVVSHDVPEPVGMELIVPVVEEHQVPQKIPEPQVTERVADLAVGKKSNGRKKKEPSPPPEVPVVEPEEPPRLPKPRKKSQLGAEKPRKARKGGKNAEIPPEEEPSRPNEEIESKIDEILLAELQPPEDEPDLPHYRALKEDFQMIQDSLLKDSIVMTTTATTSKPDDQFPEIVNDFFDVTTTKLDLEFPDVEPLAPLEPFELKFEPMYGYEKEEPPPMFDSRRRSDSREKKQFWSDYCYDSYEEKMPENNPTERILSVSGSSENDSESSSGPEKASEGSDGHDEELQPLINASGGASEGSPLSDRYAAEQKSDKECAKVSETLPAANQSDSKQQKKKSRRKKR</sequence>
<evidence type="ECO:0000256" key="1">
    <source>
        <dbReference type="ARBA" id="ARBA00004329"/>
    </source>
</evidence>
<dbReference type="Pfam" id="PF12490">
    <property type="entry name" value="BCAS3"/>
    <property type="match status" value="1"/>
</dbReference>
<dbReference type="SUPFAM" id="SSF50978">
    <property type="entry name" value="WD40 repeat-like"/>
    <property type="match status" value="1"/>
</dbReference>
<dbReference type="InterPro" id="IPR045142">
    <property type="entry name" value="BCAS3-like"/>
</dbReference>
<feature type="compositionally biased region" description="Low complexity" evidence="2">
    <location>
        <begin position="1154"/>
        <end position="1168"/>
    </location>
</feature>
<reference evidence="6" key="3">
    <citation type="submission" date="2020-05" db="UniProtKB">
        <authorList>
            <consortium name="EnsemblMetazoa"/>
        </authorList>
    </citation>
    <scope>IDENTIFICATION</scope>
    <source>
        <strain evidence="6">Jacobina</strain>
    </source>
</reference>
<dbReference type="VEuPathDB" id="VectorBase:LLOJ004615"/>
<dbReference type="Gene3D" id="2.130.10.10">
    <property type="entry name" value="YVTN repeat-like/Quinoprotein amine dehydrogenase"/>
    <property type="match status" value="1"/>
</dbReference>
<feature type="compositionally biased region" description="Basic and acidic residues" evidence="2">
    <location>
        <begin position="1103"/>
        <end position="1130"/>
    </location>
</feature>
<dbReference type="Pfam" id="PF21034">
    <property type="entry name" value="BCAS3_WD40"/>
    <property type="match status" value="1"/>
</dbReference>
<dbReference type="InterPro" id="IPR036322">
    <property type="entry name" value="WD40_repeat_dom_sf"/>
</dbReference>
<evidence type="ECO:0000313" key="6">
    <source>
        <dbReference type="EnsemblMetazoa" id="LLOJ004615-PA"/>
    </source>
</evidence>
<dbReference type="EMBL" id="AJWK01014403">
    <property type="status" value="NOT_ANNOTATED_CDS"/>
    <property type="molecule type" value="Genomic_DNA"/>
</dbReference>
<accession>A0A1B0CJB4</accession>
<protein>
    <submittedName>
        <fullName evidence="5">Putative breast carcinoma amplified sequence</fullName>
    </submittedName>
</protein>
<feature type="compositionally biased region" description="Basic residues" evidence="2">
    <location>
        <begin position="1231"/>
        <end position="1240"/>
    </location>
</feature>
<dbReference type="GO" id="GO:0006914">
    <property type="term" value="P:autophagy"/>
    <property type="evidence" value="ECO:0007669"/>
    <property type="project" value="InterPro"/>
</dbReference>
<reference evidence="5" key="2">
    <citation type="journal article" date="2020" name="BMC">
        <title>Leishmania infection induces a limited differential gene expression in the sand fly midgut.</title>
        <authorList>
            <person name="Coutinho-Abreu I.V."/>
            <person name="Serafim T.D."/>
            <person name="Meneses C."/>
            <person name="Kamhawi S."/>
            <person name="Oliveira F."/>
            <person name="Valenzuela J.G."/>
        </authorList>
    </citation>
    <scope>NUCLEOTIDE SEQUENCE</scope>
    <source>
        <strain evidence="5">Jacobina</strain>
        <tissue evidence="5">Midgut</tissue>
    </source>
</reference>
<reference evidence="7" key="1">
    <citation type="submission" date="2012-05" db="EMBL/GenBank/DDBJ databases">
        <title>Whole Genome Assembly of Lutzomyia longipalpis.</title>
        <authorList>
            <person name="Richards S."/>
            <person name="Qu C."/>
            <person name="Dillon R."/>
            <person name="Worley K."/>
            <person name="Scherer S."/>
            <person name="Batterton M."/>
            <person name="Taylor A."/>
            <person name="Hawes A."/>
            <person name="Hernandez B."/>
            <person name="Kovar C."/>
            <person name="Mandapat C."/>
            <person name="Pham C."/>
            <person name="Qu C."/>
            <person name="Jing C."/>
            <person name="Bess C."/>
            <person name="Bandaranaike D."/>
            <person name="Ngo D."/>
            <person name="Ongeri F."/>
            <person name="Arias F."/>
            <person name="Lara F."/>
            <person name="Weissenberger G."/>
            <person name="Kamau G."/>
            <person name="Han H."/>
            <person name="Shen H."/>
            <person name="Dinh H."/>
            <person name="Khalil I."/>
            <person name="Jones J."/>
            <person name="Shafer J."/>
            <person name="Jayaseelan J."/>
            <person name="Quiroz J."/>
            <person name="Blankenburg K."/>
            <person name="Nguyen L."/>
            <person name="Jackson L."/>
            <person name="Francisco L."/>
            <person name="Tang L.-Y."/>
            <person name="Pu L.-L."/>
            <person name="Perales L."/>
            <person name="Lorensuhewa L."/>
            <person name="Munidasa M."/>
            <person name="Coyle M."/>
            <person name="Taylor M."/>
            <person name="Puazo M."/>
            <person name="Firestine M."/>
            <person name="Scheel M."/>
            <person name="Javaid M."/>
            <person name="Wang M."/>
            <person name="Li M."/>
            <person name="Tabassum N."/>
            <person name="Saada N."/>
            <person name="Osuji N."/>
            <person name="Aqrawi P."/>
            <person name="Fu Q."/>
            <person name="Thornton R."/>
            <person name="Raj R."/>
            <person name="Goodspeed R."/>
            <person name="Mata R."/>
            <person name="Najjar R."/>
            <person name="Gubbala S."/>
            <person name="Lee S."/>
            <person name="Denson S."/>
            <person name="Patil S."/>
            <person name="Macmil S."/>
            <person name="Qi S."/>
            <person name="Matskevitch T."/>
            <person name="Palculict T."/>
            <person name="Mathew T."/>
            <person name="Vee V."/>
            <person name="Velamala V."/>
            <person name="Korchina V."/>
            <person name="Cai W."/>
            <person name="Liu W."/>
            <person name="Dai W."/>
            <person name="Zou X."/>
            <person name="Zhu Y."/>
            <person name="Zhang Y."/>
            <person name="Wu Y.-Q."/>
            <person name="Xin Y."/>
            <person name="Nazarath L."/>
            <person name="Kovar C."/>
            <person name="Han Y."/>
            <person name="Muzny D."/>
            <person name="Gibbs R."/>
        </authorList>
    </citation>
    <scope>NUCLEOTIDE SEQUENCE [LARGE SCALE GENOMIC DNA]</scope>
    <source>
        <strain evidence="7">Jacobina</strain>
    </source>
</reference>
<organism evidence="6 7">
    <name type="scientific">Lutzomyia longipalpis</name>
    <name type="common">Sand fly</name>
    <dbReference type="NCBI Taxonomy" id="7200"/>
    <lineage>
        <taxon>Eukaryota</taxon>
        <taxon>Metazoa</taxon>
        <taxon>Ecdysozoa</taxon>
        <taxon>Arthropoda</taxon>
        <taxon>Hexapoda</taxon>
        <taxon>Insecta</taxon>
        <taxon>Pterygota</taxon>
        <taxon>Neoptera</taxon>
        <taxon>Endopterygota</taxon>
        <taxon>Diptera</taxon>
        <taxon>Nematocera</taxon>
        <taxon>Psychodoidea</taxon>
        <taxon>Psychodidae</taxon>
        <taxon>Lutzomyia</taxon>
        <taxon>Lutzomyia</taxon>
    </lineage>
</organism>
<feature type="compositionally biased region" description="Low complexity" evidence="2">
    <location>
        <begin position="290"/>
        <end position="304"/>
    </location>
</feature>
<dbReference type="GO" id="GO:0000407">
    <property type="term" value="C:phagophore assembly site"/>
    <property type="evidence" value="ECO:0007669"/>
    <property type="project" value="UniProtKB-SubCell"/>
</dbReference>
<dbReference type="AlphaFoldDB" id="A0A1B0CJB4"/>
<dbReference type="PANTHER" id="PTHR13268">
    <property type="entry name" value="BREAST CARCINOMA AMPLIFIED SEQUENCE 3"/>
    <property type="match status" value="1"/>
</dbReference>
<feature type="region of interest" description="Disordered" evidence="2">
    <location>
        <begin position="465"/>
        <end position="497"/>
    </location>
</feature>